<dbReference type="AlphaFoldDB" id="A0A5S9WNC7"/>
<dbReference type="OrthoDB" id="1103556at2759"/>
<dbReference type="InterPro" id="IPR001810">
    <property type="entry name" value="F-box_dom"/>
</dbReference>
<evidence type="ECO:0000313" key="2">
    <source>
        <dbReference type="EMBL" id="CAA0264397.1"/>
    </source>
</evidence>
<dbReference type="PANTHER" id="PTHR31672">
    <property type="entry name" value="BNACNNG10540D PROTEIN"/>
    <property type="match status" value="1"/>
</dbReference>
<dbReference type="SMART" id="SM00256">
    <property type="entry name" value="FBOX"/>
    <property type="match status" value="1"/>
</dbReference>
<protein>
    <recommendedName>
        <fullName evidence="1">F-box domain-containing protein</fullName>
    </recommendedName>
</protein>
<dbReference type="InterPro" id="IPR050796">
    <property type="entry name" value="SCF_F-box_component"/>
</dbReference>
<dbReference type="Pfam" id="PF07734">
    <property type="entry name" value="FBA_1"/>
    <property type="match status" value="1"/>
</dbReference>
<dbReference type="EMBL" id="CACSHJ010000087">
    <property type="protein sequence ID" value="CAA0264397.1"/>
    <property type="molecule type" value="Genomic_DNA"/>
</dbReference>
<gene>
    <name evidence="2" type="ORF">C24_LOCUS3295</name>
</gene>
<organism evidence="2 3">
    <name type="scientific">Arabidopsis thaliana</name>
    <name type="common">Mouse-ear cress</name>
    <dbReference type="NCBI Taxonomy" id="3702"/>
    <lineage>
        <taxon>Eukaryota</taxon>
        <taxon>Viridiplantae</taxon>
        <taxon>Streptophyta</taxon>
        <taxon>Embryophyta</taxon>
        <taxon>Tracheophyta</taxon>
        <taxon>Spermatophyta</taxon>
        <taxon>Magnoliopsida</taxon>
        <taxon>eudicotyledons</taxon>
        <taxon>Gunneridae</taxon>
        <taxon>Pentapetalae</taxon>
        <taxon>rosids</taxon>
        <taxon>malvids</taxon>
        <taxon>Brassicales</taxon>
        <taxon>Brassicaceae</taxon>
        <taxon>Camelineae</taxon>
        <taxon>Arabidopsis</taxon>
    </lineage>
</organism>
<dbReference type="NCBIfam" id="TIGR01640">
    <property type="entry name" value="F_box_assoc_1"/>
    <property type="match status" value="1"/>
</dbReference>
<dbReference type="InterPro" id="IPR036047">
    <property type="entry name" value="F-box-like_dom_sf"/>
</dbReference>
<dbReference type="SUPFAM" id="SSF81383">
    <property type="entry name" value="F-box domain"/>
    <property type="match status" value="1"/>
</dbReference>
<accession>A0A5S9WNC7</accession>
<evidence type="ECO:0000259" key="1">
    <source>
        <dbReference type="PROSITE" id="PS50181"/>
    </source>
</evidence>
<feature type="domain" description="F-box" evidence="1">
    <location>
        <begin position="91"/>
        <end position="137"/>
    </location>
</feature>
<dbReference type="Pfam" id="PF00646">
    <property type="entry name" value="F-box"/>
    <property type="match status" value="1"/>
</dbReference>
<dbReference type="PANTHER" id="PTHR31672:SF13">
    <property type="entry name" value="F-BOX PROTEIN CPR30-LIKE"/>
    <property type="match status" value="1"/>
</dbReference>
<dbReference type="InterPro" id="IPR017451">
    <property type="entry name" value="F-box-assoc_interact_dom"/>
</dbReference>
<proteinExistence type="predicted"/>
<dbReference type="InterPro" id="IPR006527">
    <property type="entry name" value="F-box-assoc_dom_typ1"/>
</dbReference>
<dbReference type="PROSITE" id="PS50181">
    <property type="entry name" value="FBOX"/>
    <property type="match status" value="1"/>
</dbReference>
<dbReference type="Gene3D" id="1.20.1280.50">
    <property type="match status" value="1"/>
</dbReference>
<dbReference type="SUPFAM" id="SSF69304">
    <property type="entry name" value="Tricorn protease N-terminal domain"/>
    <property type="match status" value="1"/>
</dbReference>
<dbReference type="CDD" id="cd22157">
    <property type="entry name" value="F-box_AtFBW1-like"/>
    <property type="match status" value="1"/>
</dbReference>
<evidence type="ECO:0000313" key="3">
    <source>
        <dbReference type="Proteomes" id="UP000434276"/>
    </source>
</evidence>
<name>A0A5S9WNC7_ARATH</name>
<dbReference type="ExpressionAtlas" id="A0A5S9WNC7">
    <property type="expression patterns" value="baseline"/>
</dbReference>
<reference evidence="2 3" key="1">
    <citation type="submission" date="2019-12" db="EMBL/GenBank/DDBJ databases">
        <authorList>
            <person name="Jiao W.-B."/>
            <person name="Schneeberger K."/>
        </authorList>
    </citation>
    <scope>NUCLEOTIDE SEQUENCE [LARGE SCALE GENOMIC DNA]</scope>
    <source>
        <strain evidence="3">cv. C24</strain>
    </source>
</reference>
<sequence length="441" mass="49895">MTFSIEKLVDLKRKKWQSKLQNTKKQVLGRCLTNFSRLLSFRKKQETNGKSPRCSKATLAVVVHPTASTTHDDFLRKKQERSGKSPSCSETTLAVELPEVLVEEILQRLPVKYLVRLKSISKGWKSLIESDHLAEKHLRLLEKKYGLKEIKITVERSTSKSICIKFFSRRSGMNAINSDSDDLLRVPGSCNGLVCVYELDSVYIYLLNPMTGVTRTLTPPRGTKLSVGFGIDVVTGTYKVVVLYGFDRVGTVVFDLDTNKWRQRYKTAGPMPLSCIPTPERNPVFVNGSLFWLLASDFSEILVMDLHTEKFRTLSQPNDMDDVDVSSGYIYMWSLEDRLCVSNVRQGLHSYVWVLVQDELSEKWERTRFNLLGHVFPPLSLNSAWFSQTLVSPYQLSSSTCIGSRQIQNSTSALFSRNGDTGAMDAPIELHISVSTPMMPL</sequence>
<dbReference type="Proteomes" id="UP000434276">
    <property type="component" value="Unassembled WGS sequence"/>
</dbReference>